<feature type="transmembrane region" description="Helical" evidence="11">
    <location>
        <begin position="660"/>
        <end position="677"/>
    </location>
</feature>
<dbReference type="GO" id="GO:0051377">
    <property type="term" value="F:mannose-ethanolamine phosphotransferase activity"/>
    <property type="evidence" value="ECO:0007669"/>
    <property type="project" value="InterPro"/>
</dbReference>
<feature type="transmembrane region" description="Helical" evidence="11">
    <location>
        <begin position="446"/>
        <end position="474"/>
    </location>
</feature>
<comment type="similarity">
    <text evidence="3">Belongs to the PIGG/PIGN/PIGO family. PIGO subfamily.</text>
</comment>
<evidence type="ECO:0000256" key="2">
    <source>
        <dbReference type="ARBA" id="ARBA00004687"/>
    </source>
</evidence>
<protein>
    <submittedName>
        <fullName evidence="12">Uncharacterized protein</fullName>
    </submittedName>
</protein>
<evidence type="ECO:0000256" key="3">
    <source>
        <dbReference type="ARBA" id="ARBA00008695"/>
    </source>
</evidence>
<dbReference type="EMBL" id="FZQP02006881">
    <property type="protein sequence ID" value="VVD04669.1"/>
    <property type="molecule type" value="Genomic_DNA"/>
</dbReference>
<feature type="transmembrane region" description="Helical" evidence="11">
    <location>
        <begin position="726"/>
        <end position="746"/>
    </location>
</feature>
<keyword evidence="6 11" id="KW-0812">Transmembrane</keyword>
<evidence type="ECO:0000256" key="1">
    <source>
        <dbReference type="ARBA" id="ARBA00004477"/>
    </source>
</evidence>
<keyword evidence="9 11" id="KW-0472">Membrane</keyword>
<dbReference type="AlphaFoldDB" id="A0A5E4R687"/>
<evidence type="ECO:0000256" key="11">
    <source>
        <dbReference type="SAM" id="Phobius"/>
    </source>
</evidence>
<keyword evidence="8 11" id="KW-1133">Transmembrane helix</keyword>
<comment type="pathway">
    <text evidence="2">Glycolipid biosynthesis; glycosylphosphatidylinositol-anchor biosynthesis.</text>
</comment>
<dbReference type="SUPFAM" id="SSF53649">
    <property type="entry name" value="Alkaline phosphatase-like"/>
    <property type="match status" value="1"/>
</dbReference>
<feature type="transmembrane region" description="Helical" evidence="11">
    <location>
        <begin position="545"/>
        <end position="578"/>
    </location>
</feature>
<feature type="transmembrane region" description="Helical" evidence="11">
    <location>
        <begin position="787"/>
        <end position="812"/>
    </location>
</feature>
<evidence type="ECO:0000256" key="5">
    <source>
        <dbReference type="ARBA" id="ARBA00022679"/>
    </source>
</evidence>
<evidence type="ECO:0000256" key="4">
    <source>
        <dbReference type="ARBA" id="ARBA00022502"/>
    </source>
</evidence>
<dbReference type="InterPro" id="IPR037675">
    <property type="entry name" value="PIG-O_N"/>
</dbReference>
<comment type="subcellular location">
    <subcellularLocation>
        <location evidence="1">Endoplasmic reticulum membrane</location>
        <topology evidence="1">Multi-pass membrane protein</topology>
    </subcellularLocation>
</comment>
<evidence type="ECO:0000256" key="9">
    <source>
        <dbReference type="ARBA" id="ARBA00023136"/>
    </source>
</evidence>
<keyword evidence="7" id="KW-0256">Endoplasmic reticulum</keyword>
<reference evidence="12 13" key="1">
    <citation type="submission" date="2017-07" db="EMBL/GenBank/DDBJ databases">
        <authorList>
            <person name="Talla V."/>
            <person name="Backstrom N."/>
        </authorList>
    </citation>
    <scope>NUCLEOTIDE SEQUENCE [LARGE SCALE GENOMIC DNA]</scope>
</reference>
<dbReference type="Proteomes" id="UP000324832">
    <property type="component" value="Unassembled WGS sequence"/>
</dbReference>
<feature type="transmembrane region" description="Helical" evidence="11">
    <location>
        <begin position="520"/>
        <end position="539"/>
    </location>
</feature>
<keyword evidence="4" id="KW-0337">GPI-anchor biosynthesis</keyword>
<keyword evidence="5" id="KW-0808">Transferase</keyword>
<accession>A0A5E4R687</accession>
<dbReference type="InterPro" id="IPR017850">
    <property type="entry name" value="Alkaline_phosphatase_core_sf"/>
</dbReference>
<dbReference type="PANTHER" id="PTHR23071">
    <property type="entry name" value="PHOSPHATIDYLINOSITOL GLYCAN"/>
    <property type="match status" value="1"/>
</dbReference>
<dbReference type="GO" id="GO:0005789">
    <property type="term" value="C:endoplasmic reticulum membrane"/>
    <property type="evidence" value="ECO:0007669"/>
    <property type="project" value="UniProtKB-SubCell"/>
</dbReference>
<feature type="transmembrane region" description="Helical" evidence="11">
    <location>
        <begin position="416"/>
        <end position="434"/>
    </location>
</feature>
<dbReference type="CDD" id="cd16023">
    <property type="entry name" value="GPI_EPT_3"/>
    <property type="match status" value="1"/>
</dbReference>
<feature type="transmembrane region" description="Helical" evidence="11">
    <location>
        <begin position="7"/>
        <end position="30"/>
    </location>
</feature>
<feature type="transmembrane region" description="Helical" evidence="11">
    <location>
        <begin position="758"/>
        <end position="781"/>
    </location>
</feature>
<gene>
    <name evidence="12" type="ORF">LSINAPIS_LOCUS14377</name>
</gene>
<evidence type="ECO:0000256" key="7">
    <source>
        <dbReference type="ARBA" id="ARBA00022824"/>
    </source>
</evidence>
<dbReference type="InterPro" id="IPR002591">
    <property type="entry name" value="Phosphodiest/P_Trfase"/>
</dbReference>
<dbReference type="GO" id="GO:0006506">
    <property type="term" value="P:GPI anchor biosynthetic process"/>
    <property type="evidence" value="ECO:0007669"/>
    <property type="project" value="UniProtKB-UniPathway"/>
</dbReference>
<dbReference type="Gene3D" id="3.40.720.10">
    <property type="entry name" value="Alkaline Phosphatase, subunit A"/>
    <property type="match status" value="1"/>
</dbReference>
<name>A0A5E4R687_9NEOP</name>
<organism evidence="12 13">
    <name type="scientific">Leptidea sinapis</name>
    <dbReference type="NCBI Taxonomy" id="189913"/>
    <lineage>
        <taxon>Eukaryota</taxon>
        <taxon>Metazoa</taxon>
        <taxon>Ecdysozoa</taxon>
        <taxon>Arthropoda</taxon>
        <taxon>Hexapoda</taxon>
        <taxon>Insecta</taxon>
        <taxon>Pterygota</taxon>
        <taxon>Neoptera</taxon>
        <taxon>Endopterygota</taxon>
        <taxon>Lepidoptera</taxon>
        <taxon>Glossata</taxon>
        <taxon>Ditrysia</taxon>
        <taxon>Papilionoidea</taxon>
        <taxon>Pieridae</taxon>
        <taxon>Dismorphiinae</taxon>
        <taxon>Leptidea</taxon>
    </lineage>
</organism>
<dbReference type="UniPathway" id="UPA00196"/>
<dbReference type="PANTHER" id="PTHR23071:SF1">
    <property type="entry name" value="GPI ETHANOLAMINE PHOSPHATE TRANSFERASE 3"/>
    <property type="match status" value="1"/>
</dbReference>
<feature type="transmembrane region" description="Helical" evidence="11">
    <location>
        <begin position="480"/>
        <end position="500"/>
    </location>
</feature>
<dbReference type="Pfam" id="PF01663">
    <property type="entry name" value="Phosphodiest"/>
    <property type="match status" value="1"/>
</dbReference>
<evidence type="ECO:0000313" key="12">
    <source>
        <dbReference type="EMBL" id="VVD04669.1"/>
    </source>
</evidence>
<keyword evidence="13" id="KW-1185">Reference proteome</keyword>
<evidence type="ECO:0000313" key="13">
    <source>
        <dbReference type="Proteomes" id="UP000324832"/>
    </source>
</evidence>
<keyword evidence="10" id="KW-0325">Glycoprotein</keyword>
<sequence>MREKWNFILYLIWFSYLILSAVLLFGHGFLLSRKTLNDISQCVSIENACEKLDSAAKYESCQNEKLNNIVLSSGSAITCSPIRNRVVFILVDALRYDFTEFNGNLENPLYYQNRLPIIHETVTKRPNKSRVFRFMADPPTTTLQRIKALVTGSLPTFVDASSNFAAMELHEDNIIDQIYRNNLKAVLLGDDTWERLLPGRWLRSHTMYSFHTWDLDTVDTAKDDWDILIAHYLGVDHAGHRYGPNHPEMARKLDETNERLKKIIEALPTDAILYVIGDHGMTETGDHGGETKAERTAAIFAYYGGEMGGAGDDILVGREIQQTDLAPTITSALGTSPPAPSLGTITQYLVRYGEESQQVSLDRLAELINVTRDHIEKIATVKTDEQLQKYISDVRSHTDNIRTVFREVWVEFDSLAMMRSLLLLLLAIFFNWIISEGIPLERIPLVFSSSFVPTGLVSVAICISVCYSAFYFALLDNLESAIILSTGLISGTLTCALVILHWDGITQKWYEGRTHFYERFARTALFASAAVLVSNSYIIEEGTVLSYLSLSVLGLIAWNVGTVKALGLWASCGLALALTRSYRGCREEQGDCWTSGQNGLTGEASRGALVLALGSVAATVSIARRNVNWRGYGVVLAGIFTCAHFAVGWGSLGSLNRSRLLARVAWLFIVTSFGLLLKKDRNGPITPLIICSLLFYLRVSFAPTAALALLSGFLSLNVVSMLKNDATSKLCMPMMFGASVPLLALYGRNDSATLGPRMQMAAVFACALSATIHCRHLMIWGVFTPKLIFEAGSCVAALAGTLLGALITVWHLPKQTKSS</sequence>
<evidence type="ECO:0000256" key="8">
    <source>
        <dbReference type="ARBA" id="ARBA00022989"/>
    </source>
</evidence>
<feature type="transmembrane region" description="Helical" evidence="11">
    <location>
        <begin position="632"/>
        <end position="654"/>
    </location>
</feature>
<feature type="transmembrane region" description="Helical" evidence="11">
    <location>
        <begin position="689"/>
        <end position="714"/>
    </location>
</feature>
<dbReference type="InterPro" id="IPR039524">
    <property type="entry name" value="PIGO/GPI13"/>
</dbReference>
<proteinExistence type="inferred from homology"/>
<evidence type="ECO:0000256" key="6">
    <source>
        <dbReference type="ARBA" id="ARBA00022692"/>
    </source>
</evidence>
<evidence type="ECO:0000256" key="10">
    <source>
        <dbReference type="ARBA" id="ARBA00023180"/>
    </source>
</evidence>